<keyword evidence="1" id="KW-0732">Signal</keyword>
<dbReference type="Pfam" id="PF01683">
    <property type="entry name" value="EB"/>
    <property type="match status" value="1"/>
</dbReference>
<sequence length="137" mass="14978">MWIIIISADLVYRTTACASGKCMNGQVYVNGQCLNRVPIGSFCQRTEQCLGGSTCTSWSGSSGLRGCVQHEMMSPGYVYDAGQLRATDDIVDGASDFGLYCIFCGVMKIRQFVQLLWIGLLRHCASCLEAGEEIIEQ</sequence>
<reference evidence="3 4" key="1">
    <citation type="submission" date="2013-05" db="EMBL/GenBank/DDBJ databases">
        <title>Draft genome of the parasitic nematode Anyclostoma ceylanicum.</title>
        <authorList>
            <person name="Mitreva M."/>
        </authorList>
    </citation>
    <scope>NUCLEOTIDE SEQUENCE [LARGE SCALE GENOMIC DNA]</scope>
</reference>
<evidence type="ECO:0000313" key="3">
    <source>
        <dbReference type="EMBL" id="EPB74894.1"/>
    </source>
</evidence>
<evidence type="ECO:0000256" key="1">
    <source>
        <dbReference type="SAM" id="SignalP"/>
    </source>
</evidence>
<keyword evidence="4" id="KW-1185">Reference proteome</keyword>
<evidence type="ECO:0000313" key="4">
    <source>
        <dbReference type="Proteomes" id="UP000054495"/>
    </source>
</evidence>
<feature type="domain" description="EB" evidence="2">
    <location>
        <begin position="22"/>
        <end position="56"/>
    </location>
</feature>
<dbReference type="InterPro" id="IPR006149">
    <property type="entry name" value="EB_dom"/>
</dbReference>
<dbReference type="AlphaFoldDB" id="A0A0D6LSQ6"/>
<protein>
    <recommendedName>
        <fullName evidence="2">EB domain-containing protein</fullName>
    </recommendedName>
</protein>
<proteinExistence type="predicted"/>
<organism evidence="3 4">
    <name type="scientific">Ancylostoma ceylanicum</name>
    <dbReference type="NCBI Taxonomy" id="53326"/>
    <lineage>
        <taxon>Eukaryota</taxon>
        <taxon>Metazoa</taxon>
        <taxon>Ecdysozoa</taxon>
        <taxon>Nematoda</taxon>
        <taxon>Chromadorea</taxon>
        <taxon>Rhabditida</taxon>
        <taxon>Rhabditina</taxon>
        <taxon>Rhabditomorpha</taxon>
        <taxon>Strongyloidea</taxon>
        <taxon>Ancylostomatidae</taxon>
        <taxon>Ancylostomatinae</taxon>
        <taxon>Ancylostoma</taxon>
    </lineage>
</organism>
<feature type="chain" id="PRO_5002307160" description="EB domain-containing protein" evidence="1">
    <location>
        <begin position="17"/>
        <end position="137"/>
    </location>
</feature>
<name>A0A0D6LSQ6_9BILA</name>
<feature type="signal peptide" evidence="1">
    <location>
        <begin position="1"/>
        <end position="16"/>
    </location>
</feature>
<gene>
    <name evidence="3" type="ORF">ANCCEY_06010</name>
</gene>
<evidence type="ECO:0000259" key="2">
    <source>
        <dbReference type="Pfam" id="PF01683"/>
    </source>
</evidence>
<dbReference type="EMBL" id="KE124923">
    <property type="protein sequence ID" value="EPB74894.1"/>
    <property type="molecule type" value="Genomic_DNA"/>
</dbReference>
<accession>A0A0D6LSQ6</accession>
<dbReference type="Proteomes" id="UP000054495">
    <property type="component" value="Unassembled WGS sequence"/>
</dbReference>